<organism evidence="1 2">
    <name type="scientific">Brevundimonas diminuta</name>
    <name type="common">Pseudomonas diminuta</name>
    <dbReference type="NCBI Taxonomy" id="293"/>
    <lineage>
        <taxon>Bacteria</taxon>
        <taxon>Pseudomonadati</taxon>
        <taxon>Pseudomonadota</taxon>
        <taxon>Alphaproteobacteria</taxon>
        <taxon>Caulobacterales</taxon>
        <taxon>Caulobacteraceae</taxon>
        <taxon>Brevundimonas</taxon>
    </lineage>
</organism>
<proteinExistence type="predicted"/>
<sequence>MTAKLKLLSQLCGSAKRPRAPRGRAASFQPFRLLFGASRGMEAPGYAPERYDVMRFGADQPAPFMTFEGANPVRR</sequence>
<evidence type="ECO:0000313" key="1">
    <source>
        <dbReference type="EMBL" id="QAT15058.1"/>
    </source>
</evidence>
<dbReference type="KEGG" id="bdm:EQG53_12190"/>
<dbReference type="EMBL" id="CP035093">
    <property type="protein sequence ID" value="QAT15058.1"/>
    <property type="molecule type" value="Genomic_DNA"/>
</dbReference>
<dbReference type="Proteomes" id="UP000287388">
    <property type="component" value="Chromosome"/>
</dbReference>
<dbReference type="AlphaFoldDB" id="A0A410NYT0"/>
<name>A0A410NYT0_BREDI</name>
<reference evidence="1 2" key="1">
    <citation type="submission" date="2019-01" db="EMBL/GenBank/DDBJ databases">
        <title>Brevundimonas diminuta Genome sequencing and assembly.</title>
        <authorList>
            <person name="Chen H."/>
        </authorList>
    </citation>
    <scope>NUCLEOTIDE SEQUENCE [LARGE SCALE GENOMIC DNA]</scope>
    <source>
        <strain evidence="2">ATCC(B) 19146</strain>
    </source>
</reference>
<gene>
    <name evidence="1" type="ORF">EQG53_12190</name>
</gene>
<evidence type="ECO:0000313" key="2">
    <source>
        <dbReference type="Proteomes" id="UP000287388"/>
    </source>
</evidence>
<accession>A0A410NYT0</accession>
<protein>
    <submittedName>
        <fullName evidence="1">Uncharacterized protein</fullName>
    </submittedName>
</protein>